<keyword evidence="4" id="KW-1185">Reference proteome</keyword>
<gene>
    <name evidence="3" type="ORF">Q9L58_010333</name>
</gene>
<evidence type="ECO:0000256" key="2">
    <source>
        <dbReference type="SAM" id="MobiDB-lite"/>
    </source>
</evidence>
<feature type="coiled-coil region" evidence="1">
    <location>
        <begin position="105"/>
        <end position="132"/>
    </location>
</feature>
<feature type="region of interest" description="Disordered" evidence="2">
    <location>
        <begin position="1"/>
        <end position="83"/>
    </location>
</feature>
<protein>
    <submittedName>
        <fullName evidence="3">Uncharacterized protein</fullName>
    </submittedName>
</protein>
<keyword evidence="1" id="KW-0175">Coiled coil</keyword>
<accession>A0ABR3G4F1</accession>
<comment type="caution">
    <text evidence="3">The sequence shown here is derived from an EMBL/GenBank/DDBJ whole genome shotgun (WGS) entry which is preliminary data.</text>
</comment>
<feature type="compositionally biased region" description="Basic residues" evidence="2">
    <location>
        <begin position="1"/>
        <end position="10"/>
    </location>
</feature>
<dbReference type="Proteomes" id="UP001447188">
    <property type="component" value="Unassembled WGS sequence"/>
</dbReference>
<organism evidence="3 4">
    <name type="scientific">Discina gigas</name>
    <dbReference type="NCBI Taxonomy" id="1032678"/>
    <lineage>
        <taxon>Eukaryota</taxon>
        <taxon>Fungi</taxon>
        <taxon>Dikarya</taxon>
        <taxon>Ascomycota</taxon>
        <taxon>Pezizomycotina</taxon>
        <taxon>Pezizomycetes</taxon>
        <taxon>Pezizales</taxon>
        <taxon>Discinaceae</taxon>
        <taxon>Discina</taxon>
    </lineage>
</organism>
<proteinExistence type="predicted"/>
<feature type="compositionally biased region" description="Polar residues" evidence="2">
    <location>
        <begin position="11"/>
        <end position="29"/>
    </location>
</feature>
<feature type="compositionally biased region" description="Pro residues" evidence="2">
    <location>
        <begin position="165"/>
        <end position="176"/>
    </location>
</feature>
<reference evidence="3 4" key="1">
    <citation type="submission" date="2024-02" db="EMBL/GenBank/DDBJ databases">
        <title>Discinaceae phylogenomics.</title>
        <authorList>
            <person name="Dirks A.C."/>
            <person name="James T.Y."/>
        </authorList>
    </citation>
    <scope>NUCLEOTIDE SEQUENCE [LARGE SCALE GENOMIC DNA]</scope>
    <source>
        <strain evidence="3 4">ACD0624</strain>
    </source>
</reference>
<evidence type="ECO:0000313" key="4">
    <source>
        <dbReference type="Proteomes" id="UP001447188"/>
    </source>
</evidence>
<name>A0ABR3G4F1_9PEZI</name>
<feature type="region of interest" description="Disordered" evidence="2">
    <location>
        <begin position="160"/>
        <end position="183"/>
    </location>
</feature>
<evidence type="ECO:0000313" key="3">
    <source>
        <dbReference type="EMBL" id="KAL0630815.1"/>
    </source>
</evidence>
<dbReference type="EMBL" id="JBBBZM010000372">
    <property type="protein sequence ID" value="KAL0630815.1"/>
    <property type="molecule type" value="Genomic_DNA"/>
</dbReference>
<evidence type="ECO:0000256" key="1">
    <source>
        <dbReference type="SAM" id="Coils"/>
    </source>
</evidence>
<sequence length="380" mass="40551">MPPKGKKHNNKSASSLANVTGGEPSSSASIPDPPQQIPSASHPLAPLFTSTLPDRGRSPSKRPRANTLTPPPPPHLSGVDPNSPDFWPNAVKGICALLPTLAGDIKALQLQVATLTTELEAVKAENNKLTTTASTLESIVVDLYDKIAMLPKHRTSYSAVVSTPAPAPPPATPSPPTKKATPSPIHQATFTKVQRQLIVQLTSPPQATVTDDILLREANKALAHTAVRFCLARRSKKGNLVLLTTPTIPASAAIPHKSHLSSAINALGCPTGTIRENGNWTSFLVHNIPTNLGQDTSNKVTKAIEETYPTLSLCRPPRWLTTTKQRETKTHSTMVITLPLALTLASLGLKYLTLFNKDCRLGLYSPPPTTTTTPPSTNKT</sequence>